<dbReference type="InterPro" id="IPR005135">
    <property type="entry name" value="Endo/exonuclease/phosphatase"/>
</dbReference>
<dbReference type="SUPFAM" id="SSF56219">
    <property type="entry name" value="DNase I-like"/>
    <property type="match status" value="1"/>
</dbReference>
<name>A0A6B0VD21_IXORI</name>
<evidence type="ECO:0000313" key="2">
    <source>
        <dbReference type="EMBL" id="MXV00040.1"/>
    </source>
</evidence>
<protein>
    <submittedName>
        <fullName evidence="2">Putative reverse transcriptase</fullName>
    </submittedName>
</protein>
<dbReference type="PANTHER" id="PTHR33395">
    <property type="entry name" value="TRANSCRIPTASE, PUTATIVE-RELATED-RELATED"/>
    <property type="match status" value="1"/>
</dbReference>
<accession>A0A6B0VD21</accession>
<keyword evidence="2" id="KW-0695">RNA-directed DNA polymerase</keyword>
<sequence>MTARHRSSSLEIYYQNVRGLRTKADTFFESVLSSDFSIYSITETWLCPDISSSDYIPPNFVVHRRDREGPGAKQIGGGVLIAVNSSLESVRRSDLETHPESLWVEVRCNRRERVLIGVFYLAPQIAPGEFSACLSGIERVVNEQTSARCLILGDFNAPGINWDNFHISNTNFYISQKCNMLINFTTFLGLTQQNATHNHLGNTLDLCFSDMNELSVTKSELPMVPLDKHHPALNVTYRVISGLKCPTSDDRPPEKMYNFAAGDYVGMYRYFSDVNWCFILESHCVNNQVENFTRIIRDGMDTYIPLKKKCQKHKFPHWFSAELRSLLKRKSFAHRKWKKSGLPKWELEFKCRRSECKTILNRDRLKHRKTVESDLTRNPKKFWQYVSSRSSKADRQKSIVLDGAGSGDVSEMFARHFKSVYTDSDDSCAYVPPAAGSDNVLSTVTADEQVVEECIKKMKPKLSTGHDGIPSALIKAYHDIFIPVICKIFNTSLKSAVFPEAWKLAVIVPVYKSGKSEDISNYRPISLLSSLSKLFEMVVHKHLSFSFKNLIAPS</sequence>
<dbReference type="Pfam" id="PF14529">
    <property type="entry name" value="Exo_endo_phos_2"/>
    <property type="match status" value="1"/>
</dbReference>
<keyword evidence="2" id="KW-0548">Nucleotidyltransferase</keyword>
<dbReference type="InterPro" id="IPR036691">
    <property type="entry name" value="Endo/exonu/phosph_ase_sf"/>
</dbReference>
<reference evidence="2" key="1">
    <citation type="submission" date="2019-12" db="EMBL/GenBank/DDBJ databases">
        <title>An insight into the sialome of adult female Ixodes ricinus ticks feeding for 6 days.</title>
        <authorList>
            <person name="Perner J."/>
            <person name="Ribeiro J.M.C."/>
        </authorList>
    </citation>
    <scope>NUCLEOTIDE SEQUENCE</scope>
    <source>
        <strain evidence="2">Semi-engorged</strain>
        <tissue evidence="2">Salivary glands</tissue>
    </source>
</reference>
<feature type="domain" description="Endonuclease/exonuclease/phosphatase" evidence="1">
    <location>
        <begin position="118"/>
        <end position="216"/>
    </location>
</feature>
<organism evidence="2">
    <name type="scientific">Ixodes ricinus</name>
    <name type="common">Common tick</name>
    <name type="synonym">Acarus ricinus</name>
    <dbReference type="NCBI Taxonomy" id="34613"/>
    <lineage>
        <taxon>Eukaryota</taxon>
        <taxon>Metazoa</taxon>
        <taxon>Ecdysozoa</taxon>
        <taxon>Arthropoda</taxon>
        <taxon>Chelicerata</taxon>
        <taxon>Arachnida</taxon>
        <taxon>Acari</taxon>
        <taxon>Parasitiformes</taxon>
        <taxon>Ixodida</taxon>
        <taxon>Ixodoidea</taxon>
        <taxon>Ixodidae</taxon>
        <taxon>Ixodinae</taxon>
        <taxon>Ixodes</taxon>
    </lineage>
</organism>
<keyword evidence="2" id="KW-0808">Transferase</keyword>
<dbReference type="PANTHER" id="PTHR33395:SF22">
    <property type="entry name" value="REVERSE TRANSCRIPTASE DOMAIN-CONTAINING PROTEIN"/>
    <property type="match status" value="1"/>
</dbReference>
<dbReference type="Gene3D" id="3.60.10.10">
    <property type="entry name" value="Endonuclease/exonuclease/phosphatase"/>
    <property type="match status" value="1"/>
</dbReference>
<proteinExistence type="predicted"/>
<dbReference type="AlphaFoldDB" id="A0A6B0VD21"/>
<evidence type="ECO:0000259" key="1">
    <source>
        <dbReference type="Pfam" id="PF14529"/>
    </source>
</evidence>
<dbReference type="GO" id="GO:0003964">
    <property type="term" value="F:RNA-directed DNA polymerase activity"/>
    <property type="evidence" value="ECO:0007669"/>
    <property type="project" value="UniProtKB-KW"/>
</dbReference>
<dbReference type="EMBL" id="GIFC01017956">
    <property type="protein sequence ID" value="MXV00040.1"/>
    <property type="molecule type" value="Transcribed_RNA"/>
</dbReference>